<proteinExistence type="predicted"/>
<dbReference type="EnsemblMetazoa" id="tetur09g07490.1">
    <property type="protein sequence ID" value="tetur09g07490.1"/>
    <property type="gene ID" value="tetur09g07490"/>
</dbReference>
<sequence length="99" mass="11396">MTKNDRQPKTLHCFVLPRFREMLKKSDDHSKKIMLDRLSGHPMGKFLFTGKRNVGQICLPGTGCEYLDMGREAEAKEFLNPSSSTNPGKRRRRRSLKTS</sequence>
<accession>A0A158P4X6</accession>
<feature type="compositionally biased region" description="Basic residues" evidence="1">
    <location>
        <begin position="88"/>
        <end position="99"/>
    </location>
</feature>
<feature type="region of interest" description="Disordered" evidence="1">
    <location>
        <begin position="77"/>
        <end position="99"/>
    </location>
</feature>
<reference evidence="3" key="1">
    <citation type="submission" date="2011-08" db="EMBL/GenBank/DDBJ databases">
        <authorList>
            <person name="Rombauts S."/>
        </authorList>
    </citation>
    <scope>NUCLEOTIDE SEQUENCE</scope>
    <source>
        <strain evidence="3">London</strain>
    </source>
</reference>
<name>A0A158P4X6_TETUR</name>
<dbReference type="Proteomes" id="UP000015104">
    <property type="component" value="Unassembled WGS sequence"/>
</dbReference>
<evidence type="ECO:0000313" key="3">
    <source>
        <dbReference type="Proteomes" id="UP000015104"/>
    </source>
</evidence>
<dbReference type="AlphaFoldDB" id="A0A158P4X6"/>
<organism evidence="2 3">
    <name type="scientific">Tetranychus urticae</name>
    <name type="common">Two-spotted spider mite</name>
    <dbReference type="NCBI Taxonomy" id="32264"/>
    <lineage>
        <taxon>Eukaryota</taxon>
        <taxon>Metazoa</taxon>
        <taxon>Ecdysozoa</taxon>
        <taxon>Arthropoda</taxon>
        <taxon>Chelicerata</taxon>
        <taxon>Arachnida</taxon>
        <taxon>Acari</taxon>
        <taxon>Acariformes</taxon>
        <taxon>Trombidiformes</taxon>
        <taxon>Prostigmata</taxon>
        <taxon>Eleutherengona</taxon>
        <taxon>Raphignathae</taxon>
        <taxon>Tetranychoidea</taxon>
        <taxon>Tetranychidae</taxon>
        <taxon>Tetranychus</taxon>
    </lineage>
</organism>
<evidence type="ECO:0000313" key="2">
    <source>
        <dbReference type="EnsemblMetazoa" id="tetur09g07490.1"/>
    </source>
</evidence>
<reference evidence="2" key="2">
    <citation type="submission" date="2016-04" db="UniProtKB">
        <authorList>
            <consortium name="EnsemblMetazoa"/>
        </authorList>
    </citation>
    <scope>IDENTIFICATION</scope>
</reference>
<evidence type="ECO:0000256" key="1">
    <source>
        <dbReference type="SAM" id="MobiDB-lite"/>
    </source>
</evidence>
<protein>
    <submittedName>
        <fullName evidence="2">Uncharacterized protein</fullName>
    </submittedName>
</protein>
<keyword evidence="3" id="KW-1185">Reference proteome</keyword>
<dbReference type="EMBL" id="CAEY01002026">
    <property type="status" value="NOT_ANNOTATED_CDS"/>
    <property type="molecule type" value="Genomic_DNA"/>
</dbReference>